<dbReference type="PROSITE" id="PS50110">
    <property type="entry name" value="RESPONSE_REGULATORY"/>
    <property type="match status" value="1"/>
</dbReference>
<dbReference type="FunFam" id="3.30.565.10:FF:000016">
    <property type="entry name" value="Chemotaxis protein CheA, putative"/>
    <property type="match status" value="1"/>
</dbReference>
<dbReference type="SUPFAM" id="SSF50341">
    <property type="entry name" value="CheW-like"/>
    <property type="match status" value="1"/>
</dbReference>
<dbReference type="PROSITE" id="PS50109">
    <property type="entry name" value="HIS_KIN"/>
    <property type="match status" value="1"/>
</dbReference>
<dbReference type="Pfam" id="PF01584">
    <property type="entry name" value="CheW"/>
    <property type="match status" value="1"/>
</dbReference>
<dbReference type="OrthoDB" id="9146932at2"/>
<dbReference type="Gene3D" id="3.40.50.2300">
    <property type="match status" value="1"/>
</dbReference>
<dbReference type="SMART" id="SM00260">
    <property type="entry name" value="CheW"/>
    <property type="match status" value="1"/>
</dbReference>
<evidence type="ECO:0000256" key="7">
    <source>
        <dbReference type="ARBA" id="ARBA00023012"/>
    </source>
</evidence>
<dbReference type="InterPro" id="IPR008207">
    <property type="entry name" value="Sig_transdc_His_kin_Hpt_dom"/>
</dbReference>
<dbReference type="EMBL" id="CP018839">
    <property type="protein sequence ID" value="APR03839.1"/>
    <property type="molecule type" value="Genomic_DNA"/>
</dbReference>
<keyword evidence="4" id="KW-0597">Phosphoprotein</keyword>
<feature type="region of interest" description="Disordered" evidence="9">
    <location>
        <begin position="132"/>
        <end position="166"/>
    </location>
</feature>
<evidence type="ECO:0000313" key="11">
    <source>
        <dbReference type="Proteomes" id="UP000185739"/>
    </source>
</evidence>
<dbReference type="Gene3D" id="2.30.30.40">
    <property type="entry name" value="SH3 Domains"/>
    <property type="match status" value="1"/>
</dbReference>
<reference evidence="10 11" key="1">
    <citation type="submission" date="2016-12" db="EMBL/GenBank/DDBJ databases">
        <title>Complete genome sequence of Thauera chlorobenzoica, a Betaproteobacterium degrading haloaromatics anaerobically to CO2 and halides.</title>
        <authorList>
            <person name="Goris T."/>
            <person name="Mergelsberg M."/>
            <person name="Boll M."/>
        </authorList>
    </citation>
    <scope>NUCLEOTIDE SEQUENCE [LARGE SCALE GENOMIC DNA]</scope>
    <source>
        <strain evidence="10 11">3CB1</strain>
    </source>
</reference>
<organism evidence="10 11">
    <name type="scientific">Thauera chlorobenzoica</name>
    <dbReference type="NCBI Taxonomy" id="96773"/>
    <lineage>
        <taxon>Bacteria</taxon>
        <taxon>Pseudomonadati</taxon>
        <taxon>Pseudomonadota</taxon>
        <taxon>Betaproteobacteria</taxon>
        <taxon>Rhodocyclales</taxon>
        <taxon>Zoogloeaceae</taxon>
        <taxon>Thauera</taxon>
    </lineage>
</organism>
<dbReference type="SUPFAM" id="SSF52172">
    <property type="entry name" value="CheY-like"/>
    <property type="match status" value="1"/>
</dbReference>
<dbReference type="EC" id="2.7.13.3" evidence="2"/>
<dbReference type="SUPFAM" id="SSF47226">
    <property type="entry name" value="Histidine-containing phosphotransfer domain, HPT domain"/>
    <property type="match status" value="1"/>
</dbReference>
<dbReference type="SMART" id="SM00387">
    <property type="entry name" value="HATPase_c"/>
    <property type="match status" value="1"/>
</dbReference>
<dbReference type="AlphaFoldDB" id="A0A1H5UBP7"/>
<dbReference type="InterPro" id="IPR003594">
    <property type="entry name" value="HATPase_dom"/>
</dbReference>
<dbReference type="RefSeq" id="WP_075147410.1">
    <property type="nucleotide sequence ID" value="NZ_CP018839.1"/>
</dbReference>
<dbReference type="PANTHER" id="PTHR43395">
    <property type="entry name" value="SENSOR HISTIDINE KINASE CHEA"/>
    <property type="match status" value="1"/>
</dbReference>
<dbReference type="Pfam" id="PF01627">
    <property type="entry name" value="Hpt"/>
    <property type="match status" value="1"/>
</dbReference>
<dbReference type="InterPro" id="IPR036890">
    <property type="entry name" value="HATPase_C_sf"/>
</dbReference>
<dbReference type="InterPro" id="IPR001789">
    <property type="entry name" value="Sig_transdc_resp-reg_receiver"/>
</dbReference>
<dbReference type="Gene3D" id="3.30.565.10">
    <property type="entry name" value="Histidine kinase-like ATPase, C-terminal domain"/>
    <property type="match status" value="1"/>
</dbReference>
<dbReference type="SMART" id="SM00448">
    <property type="entry name" value="REC"/>
    <property type="match status" value="1"/>
</dbReference>
<evidence type="ECO:0000313" key="10">
    <source>
        <dbReference type="EMBL" id="APR03839.1"/>
    </source>
</evidence>
<dbReference type="SUPFAM" id="SSF55874">
    <property type="entry name" value="ATPase domain of HSP90 chaperone/DNA topoisomerase II/histidine kinase"/>
    <property type="match status" value="1"/>
</dbReference>
<dbReference type="InterPro" id="IPR011006">
    <property type="entry name" value="CheY-like_superfamily"/>
</dbReference>
<feature type="compositionally biased region" description="Low complexity" evidence="9">
    <location>
        <begin position="132"/>
        <end position="154"/>
    </location>
</feature>
<dbReference type="InterPro" id="IPR002545">
    <property type="entry name" value="CheW-lke_dom"/>
</dbReference>
<dbReference type="PANTHER" id="PTHR43395:SF1">
    <property type="entry name" value="CHEMOTAXIS PROTEIN CHEA"/>
    <property type="match status" value="1"/>
</dbReference>
<evidence type="ECO:0000256" key="8">
    <source>
        <dbReference type="ARBA" id="ARBA00035100"/>
    </source>
</evidence>
<dbReference type="InterPro" id="IPR036641">
    <property type="entry name" value="HPT_dom_sf"/>
</dbReference>
<dbReference type="Gene3D" id="1.20.120.160">
    <property type="entry name" value="HPT domain"/>
    <property type="match status" value="1"/>
</dbReference>
<evidence type="ECO:0000256" key="9">
    <source>
        <dbReference type="SAM" id="MobiDB-lite"/>
    </source>
</evidence>
<dbReference type="PRINTS" id="PR00344">
    <property type="entry name" value="BCTRLSENSOR"/>
</dbReference>
<dbReference type="InterPro" id="IPR051315">
    <property type="entry name" value="Bact_Chemotaxis_CheA"/>
</dbReference>
<dbReference type="Pfam" id="PF00072">
    <property type="entry name" value="Response_reg"/>
    <property type="match status" value="1"/>
</dbReference>
<keyword evidence="6 10" id="KW-0418">Kinase</keyword>
<protein>
    <recommendedName>
        <fullName evidence="3">Chemotaxis protein CheA</fullName>
        <ecNumber evidence="2">2.7.13.3</ecNumber>
    </recommendedName>
</protein>
<dbReference type="GO" id="GO:0006935">
    <property type="term" value="P:chemotaxis"/>
    <property type="evidence" value="ECO:0007669"/>
    <property type="project" value="InterPro"/>
</dbReference>
<evidence type="ECO:0000256" key="4">
    <source>
        <dbReference type="ARBA" id="ARBA00022553"/>
    </source>
</evidence>
<dbReference type="GO" id="GO:0000155">
    <property type="term" value="F:phosphorelay sensor kinase activity"/>
    <property type="evidence" value="ECO:0007669"/>
    <property type="project" value="InterPro"/>
</dbReference>
<dbReference type="PROSITE" id="PS50851">
    <property type="entry name" value="CHEW"/>
    <property type="match status" value="1"/>
</dbReference>
<dbReference type="CDD" id="cd00088">
    <property type="entry name" value="HPT"/>
    <property type="match status" value="1"/>
</dbReference>
<dbReference type="Gene3D" id="1.10.287.560">
    <property type="entry name" value="Histidine kinase CheA-like, homodimeric domain"/>
    <property type="match status" value="1"/>
</dbReference>
<evidence type="ECO:0000256" key="6">
    <source>
        <dbReference type="ARBA" id="ARBA00022777"/>
    </source>
</evidence>
<keyword evidence="11" id="KW-1185">Reference proteome</keyword>
<evidence type="ECO:0000256" key="2">
    <source>
        <dbReference type="ARBA" id="ARBA00012438"/>
    </source>
</evidence>
<comment type="function">
    <text evidence="8">Involved in the transmission of sensory signals from the chemoreceptors to the flagellar motors. CheA is autophosphorylated; it can transfer its phosphate group to either CheB or CheY.</text>
</comment>
<accession>A0A1H5UBP7</accession>
<dbReference type="KEGG" id="tcl:Tchl_0978"/>
<sequence length="719" mass="76821">MAIDIGRFMDRFVEEAREHLGRLGAGVAALEAGHADAELINALFRSAHTVKGSSRMLKLTPVTETAHLLEDVLGALREGRVRFDRRLAGALYQGVDAIAAQVDSLAATRDATALPAPAAALCAALAAAAAPDSASDPGNPLQQPAGDAADAPGQAGDGGNAEAARGRQAGIDTVRIRVDKLDELIGLMGEFASSQARVREWAAQAHALERELERGIADASRLPAVHERMRAFGRTLRDGVRTQDMMIGALHERTLVMRMLPLGVIFDSMGRMMRDFARSLGKDVEFVVRGSEIELDRQVIDKLSDPLVHLLRNAVDHGLEPPAARRRSGKAERGRVELVARQDGAHAVIEVADDGAGIDLDAVRDKALARGLIDAGEAAALSEKAVIDLLFLPGFSTAGIITDVSGRGVGLDVVRQTLAEELSGEIGVHSRPGQGMRFVLRLPLSLARLRMLLVEVAGHPFGIPAHGVSEIVRRPAEALLKVAERSAVIVRNEFVPVVALDALLGLPPRPASGGGALLLVLSVRGDKIALRVDALLDERDMVIKPLPAMLAPARFVTGVVETGSGALACVLHAPALFVHARHAGADAPRRAPGGAAGNARRLLVVDDSLNTRELEKEVLEAHGYLVTLAEDGVDGLAKALAEDFDAVLTDVEMPRMDGFSLTARLREEERYRHRPILIITSRERDEDKRRGMQVGADAYIVKGDFDQRSLVETLKTLLA</sequence>
<dbReference type="PROSITE" id="PS50894">
    <property type="entry name" value="HPT"/>
    <property type="match status" value="1"/>
</dbReference>
<dbReference type="InterPro" id="IPR037006">
    <property type="entry name" value="CheA-like_homodim_sf"/>
</dbReference>
<gene>
    <name evidence="10" type="ORF">Tchl_0978</name>
</gene>
<evidence type="ECO:0000256" key="3">
    <source>
        <dbReference type="ARBA" id="ARBA00021495"/>
    </source>
</evidence>
<proteinExistence type="predicted"/>
<dbReference type="GO" id="GO:0005737">
    <property type="term" value="C:cytoplasm"/>
    <property type="evidence" value="ECO:0007669"/>
    <property type="project" value="InterPro"/>
</dbReference>
<dbReference type="Proteomes" id="UP000185739">
    <property type="component" value="Chromosome"/>
</dbReference>
<dbReference type="InterPro" id="IPR004105">
    <property type="entry name" value="CheA-like_dim"/>
</dbReference>
<evidence type="ECO:0000256" key="5">
    <source>
        <dbReference type="ARBA" id="ARBA00022679"/>
    </source>
</evidence>
<dbReference type="Pfam" id="PF02518">
    <property type="entry name" value="HATPase_c"/>
    <property type="match status" value="1"/>
</dbReference>
<dbReference type="InterPro" id="IPR005467">
    <property type="entry name" value="His_kinase_dom"/>
</dbReference>
<keyword evidence="7" id="KW-0902">Two-component regulatory system</keyword>
<keyword evidence="5" id="KW-0808">Transferase</keyword>
<dbReference type="SMART" id="SM01231">
    <property type="entry name" value="H-kinase_dim"/>
    <property type="match status" value="1"/>
</dbReference>
<comment type="catalytic activity">
    <reaction evidence="1">
        <text>ATP + protein L-histidine = ADP + protein N-phospho-L-histidine.</text>
        <dbReference type="EC" id="2.7.13.3"/>
    </reaction>
</comment>
<name>A0A1H5UBP7_9RHOO</name>
<dbReference type="SMART" id="SM00073">
    <property type="entry name" value="HPT"/>
    <property type="match status" value="1"/>
</dbReference>
<evidence type="ECO:0000256" key="1">
    <source>
        <dbReference type="ARBA" id="ARBA00000085"/>
    </source>
</evidence>
<dbReference type="InterPro" id="IPR004358">
    <property type="entry name" value="Sig_transdc_His_kin-like_C"/>
</dbReference>
<dbReference type="STRING" id="96773.Tchl_0978"/>
<dbReference type="InterPro" id="IPR036061">
    <property type="entry name" value="CheW-like_dom_sf"/>
</dbReference>